<dbReference type="GO" id="GO:0006355">
    <property type="term" value="P:regulation of DNA-templated transcription"/>
    <property type="evidence" value="ECO:0007669"/>
    <property type="project" value="InterPro"/>
</dbReference>
<accession>A0A919JH40</accession>
<dbReference type="InterPro" id="IPR019734">
    <property type="entry name" value="TPR_rpt"/>
</dbReference>
<dbReference type="InterPro" id="IPR016032">
    <property type="entry name" value="Sig_transdc_resp-reg_C-effctor"/>
</dbReference>
<name>A0A919JH40_9ACTN</name>
<proteinExistence type="predicted"/>
<dbReference type="RefSeq" id="WP_275410546.1">
    <property type="nucleotide sequence ID" value="NZ_BAAAYJ010000111.1"/>
</dbReference>
<dbReference type="Gene3D" id="1.25.40.10">
    <property type="entry name" value="Tetratricopeptide repeat domain"/>
    <property type="match status" value="2"/>
</dbReference>
<keyword evidence="2" id="KW-0802">TPR repeat</keyword>
<feature type="repeat" description="TPR" evidence="2">
    <location>
        <begin position="505"/>
        <end position="538"/>
    </location>
</feature>
<dbReference type="EMBL" id="BOMQ01000031">
    <property type="protein sequence ID" value="GIE49270.1"/>
    <property type="molecule type" value="Genomic_DNA"/>
</dbReference>
<sequence length="845" mass="90179">MNETRYPARIRRTTYLAYAPGRLGASVPVIVAGSIGINAEALRGLSDCETDGCPHRAGERLLVGMTRRGHDDTPDPESIPASMCGRERGSTKGPQRACGVDPSEMDRWRNRWERARAEYQVQGLARRGAPAAEQIRVMIGVSSPLLRGALAIAMTEQGIAVVGLPTNVIEAASGAAALDPAVLVADLRTPADLRGLLTFATMCPGCAIVAVTGSETPAWLGTRSHLFGGLVSADSHPIELAAGIRSAAARRRRAGRPTAEVRVVEIRPAEAVEAAGAARAATSTGDFAEASRQWRRALDLTSHDMTERTTMLQHAAEAAYRHGDYPRALALLTELADRPDNPSQCDVHLRRARCLAAAGRAMLAEAEYELAMDACDVTPQHRAAATAHLAELLLYLGRYADANTKARVALDLVTRSASTTDLVRASAAFGYSSAFLGDPYVGLSVVRRAVALAERSGHPDDLGVAYLHLAELLAGPLNNVEEGVLAARRGADQLSRLGAGPTYQARLLAVAGNCLFRVGQWAEAEEVLEAAMRLRPSGADTVELLLARCRLSVGVGDAAAANRDLDAVATITANEGARHVMPMLTLRAGLAIWQGDFKGARDTVQRALLDAGADDLIILGVLAWHGLRAEAAASAAGEPVAPWAVRRLGAVVSRIADGVSNAALPVRQIIDAYLALCRAETSRIDQRHDPEPWAKAATAWDRRHQPYPAAYARLRYAEATLRRSSSRISGTRALRQAHATAMAMGARPFAAEIGEVARRYQVTLGDDANATLHPISGCGRGGELGILTQREREVLAAVAEGLTNREIGERLFISERTVGVHVGHIFDKLQVRTRVQASRMYLTAA</sequence>
<evidence type="ECO:0000313" key="6">
    <source>
        <dbReference type="Proteomes" id="UP000647172"/>
    </source>
</evidence>
<dbReference type="PROSITE" id="PS50005">
    <property type="entry name" value="TPR"/>
    <property type="match status" value="1"/>
</dbReference>
<dbReference type="SMART" id="SM00421">
    <property type="entry name" value="HTH_LUXR"/>
    <property type="match status" value="1"/>
</dbReference>
<feature type="region of interest" description="Disordered" evidence="3">
    <location>
        <begin position="66"/>
        <end position="102"/>
    </location>
</feature>
<dbReference type="SUPFAM" id="SSF48452">
    <property type="entry name" value="TPR-like"/>
    <property type="match status" value="2"/>
</dbReference>
<dbReference type="PRINTS" id="PR00038">
    <property type="entry name" value="HTHLUXR"/>
</dbReference>
<dbReference type="InterPro" id="IPR036388">
    <property type="entry name" value="WH-like_DNA-bd_sf"/>
</dbReference>
<dbReference type="AlphaFoldDB" id="A0A919JH40"/>
<dbReference type="Pfam" id="PF00196">
    <property type="entry name" value="GerE"/>
    <property type="match status" value="1"/>
</dbReference>
<dbReference type="Gene3D" id="1.10.10.10">
    <property type="entry name" value="Winged helix-like DNA-binding domain superfamily/Winged helix DNA-binding domain"/>
    <property type="match status" value="1"/>
</dbReference>
<gene>
    <name evidence="5" type="ORF">Ani05nite_28040</name>
</gene>
<dbReference type="Proteomes" id="UP000647172">
    <property type="component" value="Unassembled WGS sequence"/>
</dbReference>
<dbReference type="InterPro" id="IPR000792">
    <property type="entry name" value="Tscrpt_reg_LuxR_C"/>
</dbReference>
<protein>
    <recommendedName>
        <fullName evidence="4">HTH luxR-type domain-containing protein</fullName>
    </recommendedName>
</protein>
<dbReference type="GO" id="GO:0003677">
    <property type="term" value="F:DNA binding"/>
    <property type="evidence" value="ECO:0007669"/>
    <property type="project" value="UniProtKB-KW"/>
</dbReference>
<dbReference type="PROSITE" id="PS50043">
    <property type="entry name" value="HTH_LUXR_2"/>
    <property type="match status" value="1"/>
</dbReference>
<evidence type="ECO:0000313" key="5">
    <source>
        <dbReference type="EMBL" id="GIE49270.1"/>
    </source>
</evidence>
<keyword evidence="1" id="KW-0238">DNA-binding</keyword>
<evidence type="ECO:0000256" key="2">
    <source>
        <dbReference type="PROSITE-ProRule" id="PRU00339"/>
    </source>
</evidence>
<dbReference type="CDD" id="cd06170">
    <property type="entry name" value="LuxR_C_like"/>
    <property type="match status" value="1"/>
</dbReference>
<dbReference type="InterPro" id="IPR039420">
    <property type="entry name" value="WalR-like"/>
</dbReference>
<feature type="domain" description="HTH luxR-type" evidence="4">
    <location>
        <begin position="780"/>
        <end position="845"/>
    </location>
</feature>
<organism evidence="5 6">
    <name type="scientific">Actinoplanes nipponensis</name>
    <dbReference type="NCBI Taxonomy" id="135950"/>
    <lineage>
        <taxon>Bacteria</taxon>
        <taxon>Bacillati</taxon>
        <taxon>Actinomycetota</taxon>
        <taxon>Actinomycetes</taxon>
        <taxon>Micromonosporales</taxon>
        <taxon>Micromonosporaceae</taxon>
        <taxon>Actinoplanes</taxon>
    </lineage>
</organism>
<dbReference type="PANTHER" id="PTHR43214">
    <property type="entry name" value="TWO-COMPONENT RESPONSE REGULATOR"/>
    <property type="match status" value="1"/>
</dbReference>
<dbReference type="PROSITE" id="PS00622">
    <property type="entry name" value="HTH_LUXR_1"/>
    <property type="match status" value="1"/>
</dbReference>
<comment type="caution">
    <text evidence="5">The sequence shown here is derived from an EMBL/GenBank/DDBJ whole genome shotgun (WGS) entry which is preliminary data.</text>
</comment>
<keyword evidence="6" id="KW-1185">Reference proteome</keyword>
<evidence type="ECO:0000256" key="3">
    <source>
        <dbReference type="SAM" id="MobiDB-lite"/>
    </source>
</evidence>
<reference evidence="5" key="1">
    <citation type="submission" date="2021-01" db="EMBL/GenBank/DDBJ databases">
        <title>Whole genome shotgun sequence of Actinoplanes nipponensis NBRC 14063.</title>
        <authorList>
            <person name="Komaki H."/>
            <person name="Tamura T."/>
        </authorList>
    </citation>
    <scope>NUCLEOTIDE SEQUENCE</scope>
    <source>
        <strain evidence="5">NBRC 14063</strain>
    </source>
</reference>
<dbReference type="SUPFAM" id="SSF46894">
    <property type="entry name" value="C-terminal effector domain of the bipartite response regulators"/>
    <property type="match status" value="1"/>
</dbReference>
<evidence type="ECO:0000259" key="4">
    <source>
        <dbReference type="PROSITE" id="PS50043"/>
    </source>
</evidence>
<dbReference type="InterPro" id="IPR011990">
    <property type="entry name" value="TPR-like_helical_dom_sf"/>
</dbReference>
<evidence type="ECO:0000256" key="1">
    <source>
        <dbReference type="ARBA" id="ARBA00023125"/>
    </source>
</evidence>